<name>A0AB39CD10_9VIRU</name>
<reference evidence="1" key="1">
    <citation type="submission" date="2024-07" db="EMBL/GenBank/DDBJ databases">
        <authorList>
            <person name="Bringhurst R.M."/>
            <person name="Homer T.E."/>
        </authorList>
    </citation>
    <scope>NUCLEOTIDE SEQUENCE</scope>
</reference>
<sequence length="94" mass="10683">MHLHSNPLSHIAIHERTEPFSVRLTKWAKTVEDGACAPFMGMDDCAWYAEKADEVVRIYRTIWHWGGIKEACDNFDHIKNFSGSAYVTSVNVAT</sequence>
<accession>A0AB39CD10</accession>
<organism evidence="1">
    <name type="scientific">Pseudomonas phage RVTF4</name>
    <dbReference type="NCBI Taxonomy" id="3236931"/>
    <lineage>
        <taxon>Viruses</taxon>
    </lineage>
</organism>
<proteinExistence type="predicted"/>
<protein>
    <submittedName>
        <fullName evidence="1">Uncharacterized protein</fullName>
    </submittedName>
</protein>
<evidence type="ECO:0000313" key="1">
    <source>
        <dbReference type="EMBL" id="XDJ14719.1"/>
    </source>
</evidence>
<dbReference type="EMBL" id="PQ015378">
    <property type="protein sequence ID" value="XDJ14719.1"/>
    <property type="molecule type" value="Genomic_DNA"/>
</dbReference>